<comment type="subcellular location">
    <subcellularLocation>
        <location evidence="1">Cell membrane</location>
    </subcellularLocation>
</comment>
<protein>
    <submittedName>
        <fullName evidence="7">Ferredoxin</fullName>
    </submittedName>
</protein>
<evidence type="ECO:0000313" key="8">
    <source>
        <dbReference type="Proteomes" id="UP000005289"/>
    </source>
</evidence>
<dbReference type="GO" id="GO:0005886">
    <property type="term" value="C:plasma membrane"/>
    <property type="evidence" value="ECO:0007669"/>
    <property type="project" value="UniProtKB-SubCell"/>
</dbReference>
<dbReference type="NCBIfam" id="NF046105">
    <property type="entry name" value="TransRegNosR"/>
    <property type="match status" value="1"/>
</dbReference>
<keyword evidence="8" id="KW-1185">Reference proteome</keyword>
<feature type="compositionally biased region" description="Basic and acidic residues" evidence="4">
    <location>
        <begin position="645"/>
        <end position="657"/>
    </location>
</feature>
<evidence type="ECO:0000256" key="2">
    <source>
        <dbReference type="ARBA" id="ARBA00022475"/>
    </source>
</evidence>
<evidence type="ECO:0000256" key="1">
    <source>
        <dbReference type="ARBA" id="ARBA00004236"/>
    </source>
</evidence>
<feature type="domain" description="FMN-binding" evidence="6">
    <location>
        <begin position="16"/>
        <end position="109"/>
    </location>
</feature>
<organism evidence="7 8">
    <name type="scientific">Thioalkalivibrio paradoxus ARh 1</name>
    <dbReference type="NCBI Taxonomy" id="713585"/>
    <lineage>
        <taxon>Bacteria</taxon>
        <taxon>Pseudomonadati</taxon>
        <taxon>Pseudomonadota</taxon>
        <taxon>Gammaproteobacteria</taxon>
        <taxon>Chromatiales</taxon>
        <taxon>Ectothiorhodospiraceae</taxon>
        <taxon>Thioalkalivibrio</taxon>
    </lineage>
</organism>
<dbReference type="Proteomes" id="UP000005289">
    <property type="component" value="Chromosome"/>
</dbReference>
<dbReference type="SMART" id="SM00900">
    <property type="entry name" value="FMN_bind"/>
    <property type="match status" value="1"/>
</dbReference>
<dbReference type="PANTHER" id="PTHR30224:SF4">
    <property type="entry name" value="ELECTRON TRANSPORT PROTEIN YCCM-RELATED"/>
    <property type="match status" value="1"/>
</dbReference>
<dbReference type="PIRSF" id="PIRSF036354">
    <property type="entry name" value="NosR"/>
    <property type="match status" value="1"/>
</dbReference>
<dbReference type="InterPro" id="IPR007329">
    <property type="entry name" value="FMN-bd"/>
</dbReference>
<feature type="transmembrane region" description="Helical" evidence="5">
    <location>
        <begin position="386"/>
        <end position="409"/>
    </location>
</feature>
<feature type="region of interest" description="Disordered" evidence="4">
    <location>
        <begin position="645"/>
        <end position="664"/>
    </location>
</feature>
<dbReference type="InterPro" id="IPR011399">
    <property type="entry name" value="NosR"/>
</dbReference>
<keyword evidence="2" id="KW-1003">Cell membrane</keyword>
<dbReference type="EMBL" id="CP007029">
    <property type="protein sequence ID" value="AHE98288.1"/>
    <property type="molecule type" value="Genomic_DNA"/>
</dbReference>
<dbReference type="HOGENOM" id="CLU_013077_0_0_6"/>
<dbReference type="Pfam" id="PF12801">
    <property type="entry name" value="Fer4_5"/>
    <property type="match status" value="2"/>
</dbReference>
<feature type="transmembrane region" description="Helical" evidence="5">
    <location>
        <begin position="351"/>
        <end position="374"/>
    </location>
</feature>
<sequence length="664" mass="74838">MLGFLLYTDDVAPIAAYSGKPVNHLVGLDLSGNITGAFVIEHHEPILLAGIPERRLHEFVAQYAGNRILDPMRVGAMSRPGYVMLDGVTGATVTVLVQNETILRSGRAVAIARGLVDPDPDADLPPARVRMEVFEAADWDSLLDEGSVGNLLVTRGEADDAFVGTPAEGVGTAPADERDQTFIDLYYAYLNPPTIGRNLLGERQYDWLTDELDEGEHAVLIMANGRYSFRGHGFVRGGIFDRFQLVQDDRGITFRDLDHHRPTALVADGMPSFGETAIFIVRAEHEFDPGRPWQAELLIVRQVGALLSEYVVFAGDYRLPDAYLDRPEPPVAVQDRADLPMWVIIWHERSFHIAVLGGSLLLLTLILFFQDWLVRRPRLLSWLRTTFLIYTLVFIGWYTLAQLSVVNVLTFTNAVIGDFRWETFLMDPMLFILWSFVAVTLLLWGRGVYCGWLCPFGALQELVGKVANFFKLPQFNFPPVVHDRLWSLKYIILLVLFGVSLQSMAQAEWLSEVEPFKTAIVLHFQREWGYVFYAGVLVVISAFNHKFYCKYLCALGAALAIGGRLRQFEWLRRRKECGRPCQICANECEVQAIKPTGEINLNECHYCMDCQVTYYNDRKCPPVVDKRKRRERVPVAEQAVRRIEAGMAGKGDREKPAAEGTTSA</sequence>
<dbReference type="SUPFAM" id="SSF54862">
    <property type="entry name" value="4Fe-4S ferredoxins"/>
    <property type="match status" value="1"/>
</dbReference>
<dbReference type="AlphaFoldDB" id="W0DMS4"/>
<dbReference type="GO" id="GO:0010181">
    <property type="term" value="F:FMN binding"/>
    <property type="evidence" value="ECO:0007669"/>
    <property type="project" value="InterPro"/>
</dbReference>
<accession>W0DMS4</accession>
<dbReference type="GO" id="GO:0045893">
    <property type="term" value="P:positive regulation of DNA-templated transcription"/>
    <property type="evidence" value="ECO:0007669"/>
    <property type="project" value="InterPro"/>
</dbReference>
<evidence type="ECO:0000256" key="4">
    <source>
        <dbReference type="SAM" id="MobiDB-lite"/>
    </source>
</evidence>
<dbReference type="InterPro" id="IPR052378">
    <property type="entry name" value="NosR_regulator"/>
</dbReference>
<reference evidence="7 8" key="1">
    <citation type="submission" date="2013-12" db="EMBL/GenBank/DDBJ databases">
        <authorList>
            <consortium name="DOE Joint Genome Institute"/>
            <person name="Muyzer G."/>
            <person name="Huntemann M."/>
            <person name="Han J."/>
            <person name="Chen A."/>
            <person name="Kyrpides N."/>
            <person name="Mavromatis K."/>
            <person name="Markowitz V."/>
            <person name="Palaniappan K."/>
            <person name="Ivanova N."/>
            <person name="Schaumberg A."/>
            <person name="Pati A."/>
            <person name="Liolios K."/>
            <person name="Nordberg H.P."/>
            <person name="Cantor M.N."/>
            <person name="Hua S.X."/>
            <person name="Woyke T."/>
        </authorList>
    </citation>
    <scope>NUCLEOTIDE SEQUENCE [LARGE SCALE GENOMIC DNA]</scope>
    <source>
        <strain evidence="7 8">ARh 1</strain>
    </source>
</reference>
<keyword evidence="5" id="KW-0812">Transmembrane</keyword>
<name>W0DMS4_9GAMM</name>
<dbReference type="InterPro" id="IPR017896">
    <property type="entry name" value="4Fe4S_Fe-S-bd"/>
</dbReference>
<dbReference type="PANTHER" id="PTHR30224">
    <property type="entry name" value="ELECTRON TRANSPORT PROTEIN"/>
    <property type="match status" value="1"/>
</dbReference>
<keyword evidence="5" id="KW-1133">Transmembrane helix</keyword>
<feature type="transmembrane region" description="Helical" evidence="5">
    <location>
        <begin position="490"/>
        <end position="510"/>
    </location>
</feature>
<keyword evidence="3 5" id="KW-0472">Membrane</keyword>
<feature type="transmembrane region" description="Helical" evidence="5">
    <location>
        <begin position="530"/>
        <end position="549"/>
    </location>
</feature>
<dbReference type="KEGG" id="tti:THITH_08445"/>
<evidence type="ECO:0000313" key="7">
    <source>
        <dbReference type="EMBL" id="AHE98288.1"/>
    </source>
</evidence>
<dbReference type="GO" id="GO:0003677">
    <property type="term" value="F:DNA binding"/>
    <property type="evidence" value="ECO:0007669"/>
    <property type="project" value="InterPro"/>
</dbReference>
<gene>
    <name evidence="7" type="ORF">THITH_08445</name>
</gene>
<evidence type="ECO:0000259" key="6">
    <source>
        <dbReference type="SMART" id="SM00900"/>
    </source>
</evidence>
<feature type="transmembrane region" description="Helical" evidence="5">
    <location>
        <begin position="429"/>
        <end position="449"/>
    </location>
</feature>
<dbReference type="STRING" id="713585.THITH_08445"/>
<evidence type="ECO:0000256" key="3">
    <source>
        <dbReference type="ARBA" id="ARBA00023136"/>
    </source>
</evidence>
<evidence type="ECO:0000256" key="5">
    <source>
        <dbReference type="SAM" id="Phobius"/>
    </source>
</evidence>
<proteinExistence type="predicted"/>